<organism evidence="1 2">
    <name type="scientific">Pseudomonas syringae pv. papulans</name>
    <dbReference type="NCBI Taxonomy" id="83963"/>
    <lineage>
        <taxon>Bacteria</taxon>
        <taxon>Pseudomonadati</taxon>
        <taxon>Pseudomonadota</taxon>
        <taxon>Gammaproteobacteria</taxon>
        <taxon>Pseudomonadales</taxon>
        <taxon>Pseudomonadaceae</taxon>
        <taxon>Pseudomonas</taxon>
        <taxon>Pseudomonas syringae</taxon>
    </lineage>
</organism>
<dbReference type="RefSeq" id="WP_044310818.1">
    <property type="nucleotide sequence ID" value="NZ_JAFFRY010000055.1"/>
</dbReference>
<proteinExistence type="predicted"/>
<dbReference type="EMBL" id="JAFFRZ010000001">
    <property type="protein sequence ID" value="MDH4620257.1"/>
    <property type="molecule type" value="Genomic_DNA"/>
</dbReference>
<dbReference type="Proteomes" id="UP001162155">
    <property type="component" value="Unassembled WGS sequence"/>
</dbReference>
<evidence type="ECO:0000313" key="2">
    <source>
        <dbReference type="Proteomes" id="UP001162155"/>
    </source>
</evidence>
<name>A0A0P9Y7A7_PSESX</name>
<reference evidence="1" key="1">
    <citation type="submission" date="2021-02" db="EMBL/GenBank/DDBJ databases">
        <title>Genome analysis of blister spot of apple pathogen from New York area.</title>
        <authorList>
            <person name="Kandel P."/>
            <person name="Hockett K.L."/>
            <person name="Santander R."/>
            <person name="Acimovic S."/>
        </authorList>
    </citation>
    <scope>NUCLEOTIDE SEQUENCE</scope>
    <source>
        <strain evidence="1">PSP1</strain>
    </source>
</reference>
<evidence type="ECO:0000313" key="1">
    <source>
        <dbReference type="EMBL" id="MDH4620257.1"/>
    </source>
</evidence>
<accession>A0A0P9Y7A7</accession>
<gene>
    <name evidence="1" type="ORF">JW322_00215</name>
</gene>
<dbReference type="AlphaFoldDB" id="A0A0P9Y7A7"/>
<protein>
    <submittedName>
        <fullName evidence="1">Abi family protein</fullName>
    </submittedName>
</protein>
<dbReference type="InterPro" id="IPR011664">
    <property type="entry name" value="Abi_system_AbiD/AbiF-like"/>
</dbReference>
<sequence>MYNPTPLNLLSSLDSISAARLSSYRRFFIPASDSELYGLYCWNEVLSTNFMRLTGIVEVALRNRFHLALSQYAMAQHPSRIIGSADANNWYEVLRLSGKSWEKVQAVTHDRYWNKAQKRHTYTPKLHPVSPNQVIANMTFGFWAPLLDLSLSWDTIIPTIFPHHRYASNAGHWNNKTNVGTVYARLETVRSLRNRVAHFEPLWKIPDIKEEKKETKGVTVNVEYPAPTTEVEVLARLNMLYRRITQTLHWLSSDRASDHVQSEFHQKTLYLMTQEALDGFKRGYTHSDVKLSSMTKSWGMKLVLKGGKPIQISHQQKVIGNFYPTH</sequence>
<comment type="caution">
    <text evidence="1">The sequence shown here is derived from an EMBL/GenBank/DDBJ whole genome shotgun (WGS) entry which is preliminary data.</text>
</comment>
<dbReference type="Pfam" id="PF07751">
    <property type="entry name" value="Abi_2"/>
    <property type="match status" value="1"/>
</dbReference>